<reference evidence="1 2" key="1">
    <citation type="journal article" date="2014" name="Genome Announc.">
        <title>Draft genome sequences of eight enterohepatic helicobacter species isolated from both laboratory and wild rodents.</title>
        <authorList>
            <person name="Sheh A."/>
            <person name="Shen Z."/>
            <person name="Fox J.G."/>
        </authorList>
    </citation>
    <scope>NUCLEOTIDE SEQUENCE [LARGE SCALE GENOMIC DNA]</scope>
    <source>
        <strain evidence="1 2">MIT 09-6949</strain>
    </source>
</reference>
<dbReference type="RefSeq" id="WP_034353393.1">
    <property type="nucleotide sequence ID" value="NZ_JRPR02000001.1"/>
</dbReference>
<evidence type="ECO:0000313" key="2">
    <source>
        <dbReference type="Proteomes" id="UP000029733"/>
    </source>
</evidence>
<proteinExistence type="predicted"/>
<name>A0A4U8TCR9_9HELI</name>
<evidence type="ECO:0000313" key="1">
    <source>
        <dbReference type="EMBL" id="TLD97623.1"/>
    </source>
</evidence>
<protein>
    <submittedName>
        <fullName evidence="1">Uncharacterized protein</fullName>
    </submittedName>
</protein>
<keyword evidence="2" id="KW-1185">Reference proteome</keyword>
<organism evidence="1 2">
    <name type="scientific">Helicobacter jaachi</name>
    <dbReference type="NCBI Taxonomy" id="1677920"/>
    <lineage>
        <taxon>Bacteria</taxon>
        <taxon>Pseudomonadati</taxon>
        <taxon>Campylobacterota</taxon>
        <taxon>Epsilonproteobacteria</taxon>
        <taxon>Campylobacterales</taxon>
        <taxon>Helicobacteraceae</taxon>
        <taxon>Helicobacter</taxon>
    </lineage>
</organism>
<dbReference type="OrthoDB" id="5326478at2"/>
<comment type="caution">
    <text evidence="1">The sequence shown here is derived from an EMBL/GenBank/DDBJ whole genome shotgun (WGS) entry which is preliminary data.</text>
</comment>
<dbReference type="AlphaFoldDB" id="A0A4U8TCR9"/>
<sequence length="116" mass="13835">MPKYKIVLTAQDREELAPLLNISKAERELMPQEILDKLEILAKEQEEGAFQDLEEIITESLHIVQSLEPSTNANSLYQTHSRRRIKHYLWWRTNREIFLARRKAARSKHRKSLKNR</sequence>
<dbReference type="EMBL" id="JRPR02000001">
    <property type="protein sequence ID" value="TLD97623.1"/>
    <property type="molecule type" value="Genomic_DNA"/>
</dbReference>
<dbReference type="Proteomes" id="UP000029733">
    <property type="component" value="Unassembled WGS sequence"/>
</dbReference>
<accession>A0A4U8TCR9</accession>
<gene>
    <name evidence="1" type="ORF">LS71_002450</name>
</gene>